<reference evidence="1 2" key="1">
    <citation type="submission" date="2016-01" db="EMBL/GenBank/DDBJ databases">
        <title>Complete genome and mega plasmid sequence of Sphingomonas panacis DCY99 elicits systemic resistance in rice to Xanthomonas oryzae.</title>
        <authorList>
            <person name="Kim Y.J."/>
            <person name="Yang D.C."/>
            <person name="Sing P."/>
        </authorList>
    </citation>
    <scope>NUCLEOTIDE SEQUENCE [LARGE SCALE GENOMIC DNA]</scope>
    <source>
        <strain evidence="1 2">DCY99</strain>
    </source>
</reference>
<dbReference type="RefSeq" id="WP_069205285.1">
    <property type="nucleotide sequence ID" value="NZ_CP014168.1"/>
</dbReference>
<gene>
    <name evidence="1" type="ORF">AWL63_12930</name>
</gene>
<name>A0A1B3ZBE3_9SPHN</name>
<keyword evidence="2" id="KW-1185">Reference proteome</keyword>
<dbReference type="EMBL" id="CP014168">
    <property type="protein sequence ID" value="AOH84735.1"/>
    <property type="molecule type" value="Genomic_DNA"/>
</dbReference>
<dbReference type="OrthoDB" id="9804686at2"/>
<dbReference type="SUPFAM" id="SSF81853">
    <property type="entry name" value="Family 10 polysaccharide lyase"/>
    <property type="match status" value="1"/>
</dbReference>
<dbReference type="InterPro" id="IPR012669">
    <property type="entry name" value="Pectate_lyase"/>
</dbReference>
<dbReference type="STRING" id="1560345.AWL63_12930"/>
<evidence type="ECO:0000313" key="2">
    <source>
        <dbReference type="Proteomes" id="UP000094256"/>
    </source>
</evidence>
<dbReference type="InterPro" id="IPR006311">
    <property type="entry name" value="TAT_signal"/>
</dbReference>
<dbReference type="Gene3D" id="1.50.10.20">
    <property type="match status" value="1"/>
</dbReference>
<protein>
    <submittedName>
        <fullName evidence="1">Pectate lyase</fullName>
    </submittedName>
</protein>
<proteinExistence type="predicted"/>
<organism evidence="1 2">
    <name type="scientific">Sphingomonas panacis</name>
    <dbReference type="NCBI Taxonomy" id="1560345"/>
    <lineage>
        <taxon>Bacteria</taxon>
        <taxon>Pseudomonadati</taxon>
        <taxon>Pseudomonadota</taxon>
        <taxon>Alphaproteobacteria</taxon>
        <taxon>Sphingomonadales</taxon>
        <taxon>Sphingomonadaceae</taxon>
        <taxon>Sphingomonas</taxon>
    </lineage>
</organism>
<accession>A0A1B3ZBE3</accession>
<keyword evidence="1" id="KW-0456">Lyase</keyword>
<dbReference type="AlphaFoldDB" id="A0A1B3ZBE3"/>
<sequence length="542" mass="60221">MHHAAVTRRDLLAGTAALGIAAAVAPRAAEAAPASAAIDAAMLGAAKYMVEKVSHQGGYVWQVLLDRSREWGEMQAYPTSVWIQNPGTPLMGQVFLDAYHATGNAYFYKAAAAAADVLIRGQHDSGGWNYHFDLAGEQSIRRWYDTIGKNGWRLEEFQHYYGNATYDDSCTADCAKFMLRMYLEKREQRYRASLDKVLGFVLASQYPVGGWPQRFPLRDEFHDHGLPDYTSFITFNDDVAAENIAFLLMVWQTLGDERVLDPIARAMDCFVRAQQPQPQPGWGLQHTVADLKPASARTYEPKALVSHTTATNVALMMDFYELTGDQKFLRRLPEALDWLDSIRLPASIDPQRRYPTFTEVGTNTPMYIHRRGSDVVNGEYYHDDDPRNTIAHYSSFRSPDVAKLRARYAALSARPVAEVVAGSALKGSRHPLPRYFTLGDVTIRDLKTTAPSTVSPGAQDEVAAILAALDADHRWVTPLHTTSHIYTRDGYEKPVPGDFSHTYVGDDTDTSPYPDPQPVPGISTAVFAKNMAVLIRARAAAT</sequence>
<dbReference type="GO" id="GO:0016829">
    <property type="term" value="F:lyase activity"/>
    <property type="evidence" value="ECO:0007669"/>
    <property type="project" value="UniProtKB-KW"/>
</dbReference>
<dbReference type="KEGG" id="span:AWL63_12930"/>
<dbReference type="Pfam" id="PF09492">
    <property type="entry name" value="Pec_lyase"/>
    <property type="match status" value="1"/>
</dbReference>
<dbReference type="Proteomes" id="UP000094256">
    <property type="component" value="Chromosome"/>
</dbReference>
<dbReference type="PROSITE" id="PS51318">
    <property type="entry name" value="TAT"/>
    <property type="match status" value="1"/>
</dbReference>
<evidence type="ECO:0000313" key="1">
    <source>
        <dbReference type="EMBL" id="AOH84735.1"/>
    </source>
</evidence>